<dbReference type="InterPro" id="IPR018490">
    <property type="entry name" value="cNMP-bd_dom_sf"/>
</dbReference>
<evidence type="ECO:0000313" key="3">
    <source>
        <dbReference type="Proteomes" id="UP000064967"/>
    </source>
</evidence>
<dbReference type="Proteomes" id="UP000064967">
    <property type="component" value="Chromosome"/>
</dbReference>
<dbReference type="RefSeq" id="WP_146647573.1">
    <property type="nucleotide sequence ID" value="NZ_CP012333.1"/>
</dbReference>
<name>A0A0K1PRW9_9BACT</name>
<accession>A0A0K1PRW9</accession>
<dbReference type="OrthoDB" id="5506583at2"/>
<protein>
    <submittedName>
        <fullName evidence="2">cAMP-binding protein</fullName>
    </submittedName>
</protein>
<gene>
    <name evidence="2" type="ORF">AKJ09_02921</name>
</gene>
<dbReference type="PROSITE" id="PS50042">
    <property type="entry name" value="CNMP_BINDING_3"/>
    <property type="match status" value="1"/>
</dbReference>
<dbReference type="CDD" id="cd00038">
    <property type="entry name" value="CAP_ED"/>
    <property type="match status" value="1"/>
</dbReference>
<dbReference type="InterPro" id="IPR000595">
    <property type="entry name" value="cNMP-bd_dom"/>
</dbReference>
<dbReference type="InterPro" id="IPR014710">
    <property type="entry name" value="RmlC-like_jellyroll"/>
</dbReference>
<dbReference type="SMART" id="SM00100">
    <property type="entry name" value="cNMP"/>
    <property type="match status" value="1"/>
</dbReference>
<keyword evidence="3" id="KW-1185">Reference proteome</keyword>
<reference evidence="2 3" key="1">
    <citation type="submission" date="2015-08" db="EMBL/GenBank/DDBJ databases">
        <authorList>
            <person name="Babu N.S."/>
            <person name="Beckwith C.J."/>
            <person name="Beseler K.G."/>
            <person name="Brison A."/>
            <person name="Carone J.V."/>
            <person name="Caskin T.P."/>
            <person name="Diamond M."/>
            <person name="Durham M.E."/>
            <person name="Foxe J.M."/>
            <person name="Go M."/>
            <person name="Henderson B.A."/>
            <person name="Jones I.B."/>
            <person name="McGettigan J.A."/>
            <person name="Micheletti S.J."/>
            <person name="Nasrallah M.E."/>
            <person name="Ortiz D."/>
            <person name="Piller C.R."/>
            <person name="Privatt S.R."/>
            <person name="Schneider S.L."/>
            <person name="Sharp S."/>
            <person name="Smith T.C."/>
            <person name="Stanton J.D."/>
            <person name="Ullery H.E."/>
            <person name="Wilson R.J."/>
            <person name="Serrano M.G."/>
            <person name="Buck G."/>
            <person name="Lee V."/>
            <person name="Wang Y."/>
            <person name="Carvalho R."/>
            <person name="Voegtly L."/>
            <person name="Shi R."/>
            <person name="Duckworth R."/>
            <person name="Johnson A."/>
            <person name="Loviza R."/>
            <person name="Walstead R."/>
            <person name="Shah Z."/>
            <person name="Kiflezghi M."/>
            <person name="Wade K."/>
            <person name="Ball S.L."/>
            <person name="Bradley K.W."/>
            <person name="Asai D.J."/>
            <person name="Bowman C.A."/>
            <person name="Russell D.A."/>
            <person name="Pope W.H."/>
            <person name="Jacobs-Sera D."/>
            <person name="Hendrix R.W."/>
            <person name="Hatfull G.F."/>
        </authorList>
    </citation>
    <scope>NUCLEOTIDE SEQUENCE [LARGE SCALE GENOMIC DNA]</scope>
    <source>
        <strain evidence="2 3">DSM 27648</strain>
    </source>
</reference>
<dbReference type="KEGG" id="llu:AKJ09_02921"/>
<sequence length="149" mass="16973">MEDLERALRTHPFLLDLHPDHLRFLISCAENVRFRRDEYLVREGQPEDKLYLLRQGTVSLESSGPGGDATVLETLGPGDVVGIARIAPAAAHLDCRAREGVLAFAFDNACLIQKMQEDPRLGYAVTRRLLERTYERLARARLQRLDVYR</sequence>
<dbReference type="SUPFAM" id="SSF51206">
    <property type="entry name" value="cAMP-binding domain-like"/>
    <property type="match status" value="1"/>
</dbReference>
<evidence type="ECO:0000259" key="1">
    <source>
        <dbReference type="PROSITE" id="PS50042"/>
    </source>
</evidence>
<organism evidence="2 3">
    <name type="scientific">Labilithrix luteola</name>
    <dbReference type="NCBI Taxonomy" id="1391654"/>
    <lineage>
        <taxon>Bacteria</taxon>
        <taxon>Pseudomonadati</taxon>
        <taxon>Myxococcota</taxon>
        <taxon>Polyangia</taxon>
        <taxon>Polyangiales</taxon>
        <taxon>Labilitrichaceae</taxon>
        <taxon>Labilithrix</taxon>
    </lineage>
</organism>
<evidence type="ECO:0000313" key="2">
    <source>
        <dbReference type="EMBL" id="AKU96257.1"/>
    </source>
</evidence>
<dbReference type="EMBL" id="CP012333">
    <property type="protein sequence ID" value="AKU96257.1"/>
    <property type="molecule type" value="Genomic_DNA"/>
</dbReference>
<dbReference type="PANTHER" id="PTHR24567:SF74">
    <property type="entry name" value="HTH-TYPE TRANSCRIPTIONAL REGULATOR ARCR"/>
    <property type="match status" value="1"/>
</dbReference>
<dbReference type="GO" id="GO:0005829">
    <property type="term" value="C:cytosol"/>
    <property type="evidence" value="ECO:0007669"/>
    <property type="project" value="TreeGrafter"/>
</dbReference>
<dbReference type="STRING" id="1391654.AKJ09_02921"/>
<dbReference type="GO" id="GO:0003700">
    <property type="term" value="F:DNA-binding transcription factor activity"/>
    <property type="evidence" value="ECO:0007669"/>
    <property type="project" value="TreeGrafter"/>
</dbReference>
<proteinExistence type="predicted"/>
<dbReference type="Gene3D" id="2.60.120.10">
    <property type="entry name" value="Jelly Rolls"/>
    <property type="match status" value="1"/>
</dbReference>
<dbReference type="PANTHER" id="PTHR24567">
    <property type="entry name" value="CRP FAMILY TRANSCRIPTIONAL REGULATORY PROTEIN"/>
    <property type="match status" value="1"/>
</dbReference>
<dbReference type="InterPro" id="IPR050397">
    <property type="entry name" value="Env_Response_Regulators"/>
</dbReference>
<feature type="domain" description="Cyclic nucleotide-binding" evidence="1">
    <location>
        <begin position="13"/>
        <end position="82"/>
    </location>
</feature>
<dbReference type="Pfam" id="PF00027">
    <property type="entry name" value="cNMP_binding"/>
    <property type="match status" value="1"/>
</dbReference>
<dbReference type="AlphaFoldDB" id="A0A0K1PRW9"/>